<gene>
    <name evidence="3" type="primary">LOC115627134</name>
</gene>
<organism evidence="2 3">
    <name type="scientific">Drosophila lebanonensis</name>
    <name type="common">Fruit fly</name>
    <name type="synonym">Scaptodrosophila lebanonensis</name>
    <dbReference type="NCBI Taxonomy" id="7225"/>
    <lineage>
        <taxon>Eukaryota</taxon>
        <taxon>Metazoa</taxon>
        <taxon>Ecdysozoa</taxon>
        <taxon>Arthropoda</taxon>
        <taxon>Hexapoda</taxon>
        <taxon>Insecta</taxon>
        <taxon>Pterygota</taxon>
        <taxon>Neoptera</taxon>
        <taxon>Endopterygota</taxon>
        <taxon>Diptera</taxon>
        <taxon>Brachycera</taxon>
        <taxon>Muscomorpha</taxon>
        <taxon>Ephydroidea</taxon>
        <taxon>Drosophilidae</taxon>
        <taxon>Scaptodrosophila</taxon>
    </lineage>
</organism>
<dbReference type="OrthoDB" id="8122210at2759"/>
<accession>A0A6J2TPI6</accession>
<keyword evidence="2" id="KW-1185">Reference proteome</keyword>
<dbReference type="GeneID" id="115627134"/>
<evidence type="ECO:0000313" key="3">
    <source>
        <dbReference type="RefSeq" id="XP_030378566.1"/>
    </source>
</evidence>
<dbReference type="RefSeq" id="XP_030378566.1">
    <property type="nucleotide sequence ID" value="XM_030522706.1"/>
</dbReference>
<protein>
    <submittedName>
        <fullName evidence="3">Mitosis initiation protein fs(1)Ya</fullName>
    </submittedName>
</protein>
<feature type="region of interest" description="Disordered" evidence="1">
    <location>
        <begin position="752"/>
        <end position="775"/>
    </location>
</feature>
<dbReference type="CTD" id="31263"/>
<feature type="region of interest" description="Disordered" evidence="1">
    <location>
        <begin position="581"/>
        <end position="620"/>
    </location>
</feature>
<reference evidence="3" key="1">
    <citation type="submission" date="2025-08" db="UniProtKB">
        <authorList>
            <consortium name="RefSeq"/>
        </authorList>
    </citation>
    <scope>IDENTIFICATION</scope>
    <source>
        <strain evidence="3">11010-0011.00</strain>
        <tissue evidence="3">Whole body</tissue>
    </source>
</reference>
<dbReference type="AlphaFoldDB" id="A0A6J2TPI6"/>
<dbReference type="Proteomes" id="UP000504634">
    <property type="component" value="Unplaced"/>
</dbReference>
<name>A0A6J2TPI6_DROLE</name>
<feature type="compositionally biased region" description="Basic and acidic residues" evidence="1">
    <location>
        <begin position="766"/>
        <end position="775"/>
    </location>
</feature>
<evidence type="ECO:0000313" key="2">
    <source>
        <dbReference type="Proteomes" id="UP000504634"/>
    </source>
</evidence>
<sequence length="775" mass="85109">MFANKQLHNESKCHICKRIFCCGNCRQKHQFATHAIAVRLPPGPDRISTVSMADNGIENGSGSSFPSEITKTIYVFCPICEQKPLLLREEIYAELLAHIESAHLPLNCRKCQRRYTRIEDLREFSKCADVAQSCSARSDQTCDTDASKITVKRTETSVASNMSTQTSPNVNDTQHKTPISLINLHWKAKGKVAHEEFISDSMSSIRNISSISNSSVRRSIGQLGGGVEVRGKIIRSTSTPLQVDTMFAKPKEPPTFMHSSSGGHMSSIYNSGYGDTEQNSPAPLPVDNNNAQLLQQQQQQQQRVWKIGARNKMSAATPLRQVMSKSIQKAFVEHGGMPAQAAAGAATSSNIMQRRIRLDLSENSSNTSISVNESSAGIALDLRLSPALRRTQSESSTMDRKCNTWVQSEQHHKQPVAQASVSTQKYHQQILLSAQKLTTESIIITRTKLQSSSKESGSPHIEQAVDQISSSSLPAMASSSTESATSATVYNSCESVEIITSTAELSAVNVQVMSCGVDKIPPITPLTRIPGAIIPKKLIKFETPKKAPFDHLEATQPIQTPCAQESEAFYTPIAAIPEHQTCSSNELRRQQIKPRQLSDEFGASTKPMALPPPRPRPRPPLRKCNQYAAFSSAQDFDGQTKSDDNDDVFMPTSASTHNEKVSTVQEGGQGAGRFWSLMTSVIRLPAKLRGSSSDKENSASGTGSLIKRCASIAGSFVRTRPDEAAIQSLKRKRTQTLDTHYTNYNSYCATMSPASSSKRFRIQPRKPIDRMRFNS</sequence>
<proteinExistence type="predicted"/>
<evidence type="ECO:0000256" key="1">
    <source>
        <dbReference type="SAM" id="MobiDB-lite"/>
    </source>
</evidence>